<feature type="region of interest" description="Disordered" evidence="1">
    <location>
        <begin position="1"/>
        <end position="20"/>
    </location>
</feature>
<reference evidence="3 4" key="2">
    <citation type="journal article" date="2008" name="Nature">
        <title>The Phaeodactylum genome reveals the evolutionary history of diatom genomes.</title>
        <authorList>
            <person name="Bowler C."/>
            <person name="Allen A.E."/>
            <person name="Badger J.H."/>
            <person name="Grimwood J."/>
            <person name="Jabbari K."/>
            <person name="Kuo A."/>
            <person name="Maheswari U."/>
            <person name="Martens C."/>
            <person name="Maumus F."/>
            <person name="Otillar R.P."/>
            <person name="Rayko E."/>
            <person name="Salamov A."/>
            <person name="Vandepoele K."/>
            <person name="Beszteri B."/>
            <person name="Gruber A."/>
            <person name="Heijde M."/>
            <person name="Katinka M."/>
            <person name="Mock T."/>
            <person name="Valentin K."/>
            <person name="Verret F."/>
            <person name="Berges J.A."/>
            <person name="Brownlee C."/>
            <person name="Cadoret J.P."/>
            <person name="Chiovitti A."/>
            <person name="Choi C.J."/>
            <person name="Coesel S."/>
            <person name="De Martino A."/>
            <person name="Detter J.C."/>
            <person name="Durkin C."/>
            <person name="Falciatore A."/>
            <person name="Fournet J."/>
            <person name="Haruta M."/>
            <person name="Huysman M.J."/>
            <person name="Jenkins B.D."/>
            <person name="Jiroutova K."/>
            <person name="Jorgensen R.E."/>
            <person name="Joubert Y."/>
            <person name="Kaplan A."/>
            <person name="Kroger N."/>
            <person name="Kroth P.G."/>
            <person name="La Roche J."/>
            <person name="Lindquist E."/>
            <person name="Lommer M."/>
            <person name="Martin-Jezequel V."/>
            <person name="Lopez P.J."/>
            <person name="Lucas S."/>
            <person name="Mangogna M."/>
            <person name="McGinnis K."/>
            <person name="Medlin L.K."/>
            <person name="Montsant A."/>
            <person name="Oudot-Le Secq M.P."/>
            <person name="Napoli C."/>
            <person name="Obornik M."/>
            <person name="Parker M.S."/>
            <person name="Petit J.L."/>
            <person name="Porcel B.M."/>
            <person name="Poulsen N."/>
            <person name="Robison M."/>
            <person name="Rychlewski L."/>
            <person name="Rynearson T.A."/>
            <person name="Schmutz J."/>
            <person name="Shapiro H."/>
            <person name="Siaut M."/>
            <person name="Stanley M."/>
            <person name="Sussman M.R."/>
            <person name="Taylor A.R."/>
            <person name="Vardi A."/>
            <person name="von Dassow P."/>
            <person name="Vyverman W."/>
            <person name="Willis A."/>
            <person name="Wyrwicz L.S."/>
            <person name="Rokhsar D.S."/>
            <person name="Weissenbach J."/>
            <person name="Armbrust E.V."/>
            <person name="Green B.R."/>
            <person name="Van de Peer Y."/>
            <person name="Grigoriev I.V."/>
        </authorList>
    </citation>
    <scope>NUCLEOTIDE SEQUENCE [LARGE SCALE GENOMIC DNA]</scope>
    <source>
        <strain evidence="3 4">CCMP1335</strain>
    </source>
</reference>
<reference evidence="3 4" key="1">
    <citation type="journal article" date="2004" name="Science">
        <title>The genome of the diatom Thalassiosira pseudonana: ecology, evolution, and metabolism.</title>
        <authorList>
            <person name="Armbrust E.V."/>
            <person name="Berges J.A."/>
            <person name="Bowler C."/>
            <person name="Green B.R."/>
            <person name="Martinez D."/>
            <person name="Putnam N.H."/>
            <person name="Zhou S."/>
            <person name="Allen A.E."/>
            <person name="Apt K.E."/>
            <person name="Bechner M."/>
            <person name="Brzezinski M.A."/>
            <person name="Chaal B.K."/>
            <person name="Chiovitti A."/>
            <person name="Davis A.K."/>
            <person name="Demarest M.S."/>
            <person name="Detter J.C."/>
            <person name="Glavina T."/>
            <person name="Goodstein D."/>
            <person name="Hadi M.Z."/>
            <person name="Hellsten U."/>
            <person name="Hildebrand M."/>
            <person name="Jenkins B.D."/>
            <person name="Jurka J."/>
            <person name="Kapitonov V.V."/>
            <person name="Kroger N."/>
            <person name="Lau W.W."/>
            <person name="Lane T.W."/>
            <person name="Larimer F.W."/>
            <person name="Lippmeier J.C."/>
            <person name="Lucas S."/>
            <person name="Medina M."/>
            <person name="Montsant A."/>
            <person name="Obornik M."/>
            <person name="Parker M.S."/>
            <person name="Palenik B."/>
            <person name="Pazour G.J."/>
            <person name="Richardson P.M."/>
            <person name="Rynearson T.A."/>
            <person name="Saito M.A."/>
            <person name="Schwartz D.C."/>
            <person name="Thamatrakoln K."/>
            <person name="Valentin K."/>
            <person name="Vardi A."/>
            <person name="Wilkerson F.P."/>
            <person name="Rokhsar D.S."/>
        </authorList>
    </citation>
    <scope>NUCLEOTIDE SEQUENCE [LARGE SCALE GENOMIC DNA]</scope>
    <source>
        <strain evidence="3 4">CCMP1335</strain>
    </source>
</reference>
<feature type="domain" description="Cyclin N-terminal" evidence="2">
    <location>
        <begin position="48"/>
        <end position="176"/>
    </location>
</feature>
<organism evidence="3 4">
    <name type="scientific">Thalassiosira pseudonana</name>
    <name type="common">Marine diatom</name>
    <name type="synonym">Cyclotella nana</name>
    <dbReference type="NCBI Taxonomy" id="35128"/>
    <lineage>
        <taxon>Eukaryota</taxon>
        <taxon>Sar</taxon>
        <taxon>Stramenopiles</taxon>
        <taxon>Ochrophyta</taxon>
        <taxon>Bacillariophyta</taxon>
        <taxon>Coscinodiscophyceae</taxon>
        <taxon>Thalassiosirophycidae</taxon>
        <taxon>Thalassiosirales</taxon>
        <taxon>Thalassiosiraceae</taxon>
        <taxon>Thalassiosira</taxon>
    </lineage>
</organism>
<gene>
    <name evidence="3" type="ORF">THAPSDRAFT_2604</name>
</gene>
<dbReference type="InterPro" id="IPR036915">
    <property type="entry name" value="Cyclin-like_sf"/>
</dbReference>
<dbReference type="InParanoid" id="B8BUU7"/>
<dbReference type="PaxDb" id="35128-Thaps2604"/>
<dbReference type="PANTHER" id="PTHR10177">
    <property type="entry name" value="CYCLINS"/>
    <property type="match status" value="1"/>
</dbReference>
<accession>B8BUU7</accession>
<dbReference type="Proteomes" id="UP000001449">
    <property type="component" value="Chromosome 2"/>
</dbReference>
<evidence type="ECO:0000259" key="2">
    <source>
        <dbReference type="Pfam" id="PF00134"/>
    </source>
</evidence>
<dbReference type="InterPro" id="IPR006671">
    <property type="entry name" value="Cyclin_N"/>
</dbReference>
<dbReference type="HOGENOM" id="CLU_067459_1_0_1"/>
<dbReference type="GO" id="GO:0000307">
    <property type="term" value="C:cyclin-dependent protein kinase holoenzyme complex"/>
    <property type="evidence" value="ECO:0000318"/>
    <property type="project" value="GO_Central"/>
</dbReference>
<dbReference type="eggNOG" id="KOG0653">
    <property type="taxonomic scope" value="Eukaryota"/>
</dbReference>
<feature type="compositionally biased region" description="Low complexity" evidence="1">
    <location>
        <begin position="10"/>
        <end position="20"/>
    </location>
</feature>
<dbReference type="KEGG" id="tps:THAPSDRAFT_2604"/>
<dbReference type="STRING" id="35128.B8BUU7"/>
<dbReference type="Gene3D" id="1.10.472.10">
    <property type="entry name" value="Cyclin-like"/>
    <property type="match status" value="2"/>
</dbReference>
<dbReference type="EMBL" id="CM000639">
    <property type="protein sequence ID" value="EED94822.1"/>
    <property type="molecule type" value="Genomic_DNA"/>
</dbReference>
<sequence>MMDDDHHHNANSSSTPASPSIQQNELYDCIQAMLRQEQHYTCHDYLQFNHKYEEPLQQESASPSRSDPIDENCRSKMAEWCFHVVDCTNLQRNTVSIAMGYLDRFLCTSSHRAERARFDRKEYQLAAMTTLYIAVKLHEPLEMDATLVARLSRGLHTASEVTTLERDMLIALSWRVSAPSPYDFTNYILKLLPKAFEGVAPSLYDFSHFQCELATGDYAYVPLRTSFVAIAAVLNSLEGITQDDFPFKERMQFIQVIGDVVDFDIFSPVINAALICPKQV</sequence>
<dbReference type="SUPFAM" id="SSF47954">
    <property type="entry name" value="Cyclin-like"/>
    <property type="match status" value="1"/>
</dbReference>
<dbReference type="InterPro" id="IPR039361">
    <property type="entry name" value="Cyclin"/>
</dbReference>
<dbReference type="GO" id="GO:0005737">
    <property type="term" value="C:cytoplasm"/>
    <property type="evidence" value="ECO:0000318"/>
    <property type="project" value="GO_Central"/>
</dbReference>
<proteinExistence type="predicted"/>
<dbReference type="GO" id="GO:0005634">
    <property type="term" value="C:nucleus"/>
    <property type="evidence" value="ECO:0000318"/>
    <property type="project" value="GO_Central"/>
</dbReference>
<dbReference type="GO" id="GO:0016538">
    <property type="term" value="F:cyclin-dependent protein serine/threonine kinase regulator activity"/>
    <property type="evidence" value="ECO:0000318"/>
    <property type="project" value="GO_Central"/>
</dbReference>
<protein>
    <recommendedName>
        <fullName evidence="2">Cyclin N-terminal domain-containing protein</fullName>
    </recommendedName>
</protein>
<dbReference type="GeneID" id="7446640"/>
<dbReference type="FunFam" id="1.10.472.10:FF:000093">
    <property type="entry name" value="Predicted protein"/>
    <property type="match status" value="1"/>
</dbReference>
<dbReference type="GO" id="GO:0000082">
    <property type="term" value="P:G1/S transition of mitotic cell cycle"/>
    <property type="evidence" value="ECO:0000318"/>
    <property type="project" value="GO_Central"/>
</dbReference>
<evidence type="ECO:0000313" key="3">
    <source>
        <dbReference type="EMBL" id="EED94822.1"/>
    </source>
</evidence>
<dbReference type="AlphaFoldDB" id="B8BUU7"/>
<evidence type="ECO:0000256" key="1">
    <source>
        <dbReference type="SAM" id="MobiDB-lite"/>
    </source>
</evidence>
<name>B8BUU7_THAPS</name>
<evidence type="ECO:0000313" key="4">
    <source>
        <dbReference type="Proteomes" id="UP000001449"/>
    </source>
</evidence>
<dbReference type="RefSeq" id="XP_002287379.1">
    <property type="nucleotide sequence ID" value="XM_002287343.1"/>
</dbReference>
<keyword evidence="4" id="KW-1185">Reference proteome</keyword>
<dbReference type="Pfam" id="PF00134">
    <property type="entry name" value="Cyclin_N"/>
    <property type="match status" value="1"/>
</dbReference>